<sequence length="75" mass="7805">MKKSIFNFVSTAVQPVAYPACAAYHAIVGSAATWIVRGLPHDYSFAAVGWSIAGSIVVGGLLVLVLVSGQNQEAK</sequence>
<dbReference type="Proteomes" id="UP001165297">
    <property type="component" value="Unassembled WGS sequence"/>
</dbReference>
<evidence type="ECO:0000313" key="2">
    <source>
        <dbReference type="EMBL" id="MCB2379821.1"/>
    </source>
</evidence>
<proteinExistence type="predicted"/>
<gene>
    <name evidence="2" type="ORF">LGH70_19650</name>
</gene>
<name>A0ABS8AIY2_9BACT</name>
<dbReference type="EMBL" id="JAJADQ010000012">
    <property type="protein sequence ID" value="MCB2379821.1"/>
    <property type="molecule type" value="Genomic_DNA"/>
</dbReference>
<reference evidence="2" key="1">
    <citation type="submission" date="2021-10" db="EMBL/GenBank/DDBJ databases">
        <authorList>
            <person name="Dean J.D."/>
            <person name="Kim M.K."/>
            <person name="Newey C.N."/>
            <person name="Stoker T.S."/>
            <person name="Thompson D.W."/>
            <person name="Grose J.H."/>
        </authorList>
    </citation>
    <scope>NUCLEOTIDE SEQUENCE</scope>
    <source>
        <strain evidence="2">BT635</strain>
    </source>
</reference>
<organism evidence="2 3">
    <name type="scientific">Hymenobacter nitidus</name>
    <dbReference type="NCBI Taxonomy" id="2880929"/>
    <lineage>
        <taxon>Bacteria</taxon>
        <taxon>Pseudomonadati</taxon>
        <taxon>Bacteroidota</taxon>
        <taxon>Cytophagia</taxon>
        <taxon>Cytophagales</taxon>
        <taxon>Hymenobacteraceae</taxon>
        <taxon>Hymenobacter</taxon>
    </lineage>
</organism>
<feature type="transmembrane region" description="Helical" evidence="1">
    <location>
        <begin position="12"/>
        <end position="35"/>
    </location>
</feature>
<protein>
    <submittedName>
        <fullName evidence="2">Uncharacterized protein</fullName>
    </submittedName>
</protein>
<keyword evidence="1" id="KW-0812">Transmembrane</keyword>
<accession>A0ABS8AIY2</accession>
<keyword evidence="1" id="KW-1133">Transmembrane helix</keyword>
<dbReference type="RefSeq" id="WP_226189262.1">
    <property type="nucleotide sequence ID" value="NZ_JAJADQ010000012.1"/>
</dbReference>
<evidence type="ECO:0000313" key="3">
    <source>
        <dbReference type="Proteomes" id="UP001165297"/>
    </source>
</evidence>
<comment type="caution">
    <text evidence="2">The sequence shown here is derived from an EMBL/GenBank/DDBJ whole genome shotgun (WGS) entry which is preliminary data.</text>
</comment>
<keyword evidence="3" id="KW-1185">Reference proteome</keyword>
<keyword evidence="1" id="KW-0472">Membrane</keyword>
<evidence type="ECO:0000256" key="1">
    <source>
        <dbReference type="SAM" id="Phobius"/>
    </source>
</evidence>
<feature type="transmembrane region" description="Helical" evidence="1">
    <location>
        <begin position="47"/>
        <end position="67"/>
    </location>
</feature>